<sequence>MNAEIKQLFERVAELTGYPTSSERNPQGHKDYYKNSYLIMDHNSIYGGYVLMIVLKSTGETAFGSYERKTKKEMICYLTGLIAGLTFIKK</sequence>
<name>A0A6H2A6V5_9ZZZZ</name>
<dbReference type="AlphaFoldDB" id="A0A6H2A6V5"/>
<proteinExistence type="predicted"/>
<accession>A0A6H2A6V5</accession>
<dbReference type="EMBL" id="MT144574">
    <property type="protein sequence ID" value="QJA55170.1"/>
    <property type="molecule type" value="Genomic_DNA"/>
</dbReference>
<protein>
    <submittedName>
        <fullName evidence="1">Uncharacterized protein</fullName>
    </submittedName>
</protein>
<evidence type="ECO:0000313" key="1">
    <source>
        <dbReference type="EMBL" id="QJA55170.1"/>
    </source>
</evidence>
<gene>
    <name evidence="1" type="ORF">TM448A07631_0003</name>
</gene>
<organism evidence="1">
    <name type="scientific">viral metagenome</name>
    <dbReference type="NCBI Taxonomy" id="1070528"/>
    <lineage>
        <taxon>unclassified sequences</taxon>
        <taxon>metagenomes</taxon>
        <taxon>organismal metagenomes</taxon>
    </lineage>
</organism>
<reference evidence="1" key="1">
    <citation type="submission" date="2020-03" db="EMBL/GenBank/DDBJ databases">
        <title>The deep terrestrial virosphere.</title>
        <authorList>
            <person name="Holmfeldt K."/>
            <person name="Nilsson E."/>
            <person name="Simone D."/>
            <person name="Lopez-Fernandez M."/>
            <person name="Wu X."/>
            <person name="de Brujin I."/>
            <person name="Lundin D."/>
            <person name="Andersson A."/>
            <person name="Bertilsson S."/>
            <person name="Dopson M."/>
        </authorList>
    </citation>
    <scope>NUCLEOTIDE SEQUENCE</scope>
    <source>
        <strain evidence="1">TM448A07631</strain>
    </source>
</reference>